<proteinExistence type="inferred from homology"/>
<comment type="similarity">
    <text evidence="1">Belongs to the bacterial ribosomal protein bL21 family.</text>
</comment>
<dbReference type="InParanoid" id="A0A0Q9WWG8"/>
<dbReference type="AlphaFoldDB" id="A0A0Q9WWG8"/>
<dbReference type="Proteomes" id="UP000008792">
    <property type="component" value="Unassembled WGS sequence"/>
</dbReference>
<reference evidence="3 4" key="1">
    <citation type="journal article" date="2007" name="Nature">
        <title>Evolution of genes and genomes on the Drosophila phylogeny.</title>
        <authorList>
            <consortium name="Drosophila 12 Genomes Consortium"/>
            <person name="Clark A.G."/>
            <person name="Eisen M.B."/>
            <person name="Smith D.R."/>
            <person name="Bergman C.M."/>
            <person name="Oliver B."/>
            <person name="Markow T.A."/>
            <person name="Kaufman T.C."/>
            <person name="Kellis M."/>
            <person name="Gelbart W."/>
            <person name="Iyer V.N."/>
            <person name="Pollard D.A."/>
            <person name="Sackton T.B."/>
            <person name="Larracuente A.M."/>
            <person name="Singh N.D."/>
            <person name="Abad J.P."/>
            <person name="Abt D.N."/>
            <person name="Adryan B."/>
            <person name="Aguade M."/>
            <person name="Akashi H."/>
            <person name="Anderson W.W."/>
            <person name="Aquadro C.F."/>
            <person name="Ardell D.H."/>
            <person name="Arguello R."/>
            <person name="Artieri C.G."/>
            <person name="Barbash D.A."/>
            <person name="Barker D."/>
            <person name="Barsanti P."/>
            <person name="Batterham P."/>
            <person name="Batzoglou S."/>
            <person name="Begun D."/>
            <person name="Bhutkar A."/>
            <person name="Blanco E."/>
            <person name="Bosak S.A."/>
            <person name="Bradley R.K."/>
            <person name="Brand A.D."/>
            <person name="Brent M.R."/>
            <person name="Brooks A.N."/>
            <person name="Brown R.H."/>
            <person name="Butlin R.K."/>
            <person name="Caggese C."/>
            <person name="Calvi B.R."/>
            <person name="Bernardo de Carvalho A."/>
            <person name="Caspi A."/>
            <person name="Castrezana S."/>
            <person name="Celniker S.E."/>
            <person name="Chang J.L."/>
            <person name="Chapple C."/>
            <person name="Chatterji S."/>
            <person name="Chinwalla A."/>
            <person name="Civetta A."/>
            <person name="Clifton S.W."/>
            <person name="Comeron J.M."/>
            <person name="Costello J.C."/>
            <person name="Coyne J.A."/>
            <person name="Daub J."/>
            <person name="David R.G."/>
            <person name="Delcher A.L."/>
            <person name="Delehaunty K."/>
            <person name="Do C.B."/>
            <person name="Ebling H."/>
            <person name="Edwards K."/>
            <person name="Eickbush T."/>
            <person name="Evans J.D."/>
            <person name="Filipski A."/>
            <person name="Findeiss S."/>
            <person name="Freyhult E."/>
            <person name="Fulton L."/>
            <person name="Fulton R."/>
            <person name="Garcia A.C."/>
            <person name="Gardiner A."/>
            <person name="Garfield D.A."/>
            <person name="Garvin B.E."/>
            <person name="Gibson G."/>
            <person name="Gilbert D."/>
            <person name="Gnerre S."/>
            <person name="Godfrey J."/>
            <person name="Good R."/>
            <person name="Gotea V."/>
            <person name="Gravely B."/>
            <person name="Greenberg A.J."/>
            <person name="Griffiths-Jones S."/>
            <person name="Gross S."/>
            <person name="Guigo R."/>
            <person name="Gustafson E.A."/>
            <person name="Haerty W."/>
            <person name="Hahn M.W."/>
            <person name="Halligan D.L."/>
            <person name="Halpern A.L."/>
            <person name="Halter G.M."/>
            <person name="Han M.V."/>
            <person name="Heger A."/>
            <person name="Hillier L."/>
            <person name="Hinrichs A.S."/>
            <person name="Holmes I."/>
            <person name="Hoskins R.A."/>
            <person name="Hubisz M.J."/>
            <person name="Hultmark D."/>
            <person name="Huntley M.A."/>
            <person name="Jaffe D.B."/>
            <person name="Jagadeeshan S."/>
            <person name="Jeck W.R."/>
            <person name="Johnson J."/>
            <person name="Jones C.D."/>
            <person name="Jordan W.C."/>
            <person name="Karpen G.H."/>
            <person name="Kataoka E."/>
            <person name="Keightley P.D."/>
            <person name="Kheradpour P."/>
            <person name="Kirkness E.F."/>
            <person name="Koerich L.B."/>
            <person name="Kristiansen K."/>
            <person name="Kudrna D."/>
            <person name="Kulathinal R.J."/>
            <person name="Kumar S."/>
            <person name="Kwok R."/>
            <person name="Lander E."/>
            <person name="Langley C.H."/>
            <person name="Lapoint R."/>
            <person name="Lazzaro B.P."/>
            <person name="Lee S.J."/>
            <person name="Levesque L."/>
            <person name="Li R."/>
            <person name="Lin C.F."/>
            <person name="Lin M.F."/>
            <person name="Lindblad-Toh K."/>
            <person name="Llopart A."/>
            <person name="Long M."/>
            <person name="Low L."/>
            <person name="Lozovsky E."/>
            <person name="Lu J."/>
            <person name="Luo M."/>
            <person name="Machado C.A."/>
            <person name="Makalowski W."/>
            <person name="Marzo M."/>
            <person name="Matsuda M."/>
            <person name="Matzkin L."/>
            <person name="McAllister B."/>
            <person name="McBride C.S."/>
            <person name="McKernan B."/>
            <person name="McKernan K."/>
            <person name="Mendez-Lago M."/>
            <person name="Minx P."/>
            <person name="Mollenhauer M.U."/>
            <person name="Montooth K."/>
            <person name="Mount S.M."/>
            <person name="Mu X."/>
            <person name="Myers E."/>
            <person name="Negre B."/>
            <person name="Newfeld S."/>
            <person name="Nielsen R."/>
            <person name="Noor M.A."/>
            <person name="O'Grady P."/>
            <person name="Pachter L."/>
            <person name="Papaceit M."/>
            <person name="Parisi M.J."/>
            <person name="Parisi M."/>
            <person name="Parts L."/>
            <person name="Pedersen J.S."/>
            <person name="Pesole G."/>
            <person name="Phillippy A.M."/>
            <person name="Ponting C.P."/>
            <person name="Pop M."/>
            <person name="Porcelli D."/>
            <person name="Powell J.R."/>
            <person name="Prohaska S."/>
            <person name="Pruitt K."/>
            <person name="Puig M."/>
            <person name="Quesneville H."/>
            <person name="Ram K.R."/>
            <person name="Rand D."/>
            <person name="Rasmussen M.D."/>
            <person name="Reed L.K."/>
            <person name="Reenan R."/>
            <person name="Reily A."/>
            <person name="Remington K.A."/>
            <person name="Rieger T.T."/>
            <person name="Ritchie M.G."/>
            <person name="Robin C."/>
            <person name="Rogers Y.H."/>
            <person name="Rohde C."/>
            <person name="Rozas J."/>
            <person name="Rubenfield M.J."/>
            <person name="Ruiz A."/>
            <person name="Russo S."/>
            <person name="Salzberg S.L."/>
            <person name="Sanchez-Gracia A."/>
            <person name="Saranga D.J."/>
            <person name="Sato H."/>
            <person name="Schaeffer S.W."/>
            <person name="Schatz M.C."/>
            <person name="Schlenke T."/>
            <person name="Schwartz R."/>
            <person name="Segarra C."/>
            <person name="Singh R.S."/>
            <person name="Sirot L."/>
            <person name="Sirota M."/>
            <person name="Sisneros N.B."/>
            <person name="Smith C.D."/>
            <person name="Smith T.F."/>
            <person name="Spieth J."/>
            <person name="Stage D.E."/>
            <person name="Stark A."/>
            <person name="Stephan W."/>
            <person name="Strausberg R.L."/>
            <person name="Strempel S."/>
            <person name="Sturgill D."/>
            <person name="Sutton G."/>
            <person name="Sutton G.G."/>
            <person name="Tao W."/>
            <person name="Teichmann S."/>
            <person name="Tobari Y.N."/>
            <person name="Tomimura Y."/>
            <person name="Tsolas J.M."/>
            <person name="Valente V.L."/>
            <person name="Venter E."/>
            <person name="Venter J.C."/>
            <person name="Vicario S."/>
            <person name="Vieira F.G."/>
            <person name="Vilella A.J."/>
            <person name="Villasante A."/>
            <person name="Walenz B."/>
            <person name="Wang J."/>
            <person name="Wasserman M."/>
            <person name="Watts T."/>
            <person name="Wilson D."/>
            <person name="Wilson R.K."/>
            <person name="Wing R.A."/>
            <person name="Wolfner M.F."/>
            <person name="Wong A."/>
            <person name="Wong G.K."/>
            <person name="Wu C.I."/>
            <person name="Wu G."/>
            <person name="Yamamoto D."/>
            <person name="Yang H.P."/>
            <person name="Yang S.P."/>
            <person name="Yorke J.A."/>
            <person name="Yoshida K."/>
            <person name="Zdobnov E."/>
            <person name="Zhang P."/>
            <person name="Zhang Y."/>
            <person name="Zimin A.V."/>
            <person name="Baldwin J."/>
            <person name="Abdouelleil A."/>
            <person name="Abdulkadir J."/>
            <person name="Abebe A."/>
            <person name="Abera B."/>
            <person name="Abreu J."/>
            <person name="Acer S.C."/>
            <person name="Aftuck L."/>
            <person name="Alexander A."/>
            <person name="An P."/>
            <person name="Anderson E."/>
            <person name="Anderson S."/>
            <person name="Arachi H."/>
            <person name="Azer M."/>
            <person name="Bachantsang P."/>
            <person name="Barry A."/>
            <person name="Bayul T."/>
            <person name="Berlin A."/>
            <person name="Bessette D."/>
            <person name="Bloom T."/>
            <person name="Blye J."/>
            <person name="Boguslavskiy L."/>
            <person name="Bonnet C."/>
            <person name="Boukhgalter B."/>
            <person name="Bourzgui I."/>
            <person name="Brown A."/>
            <person name="Cahill P."/>
            <person name="Channer S."/>
            <person name="Cheshatsang Y."/>
            <person name="Chuda L."/>
            <person name="Citroen M."/>
            <person name="Collymore A."/>
            <person name="Cooke P."/>
            <person name="Costello M."/>
            <person name="D'Aco K."/>
            <person name="Daza R."/>
            <person name="De Haan G."/>
            <person name="DeGray S."/>
            <person name="DeMaso C."/>
            <person name="Dhargay N."/>
            <person name="Dooley K."/>
            <person name="Dooley E."/>
            <person name="Doricent M."/>
            <person name="Dorje P."/>
            <person name="Dorjee K."/>
            <person name="Dupes A."/>
            <person name="Elong R."/>
            <person name="Falk J."/>
            <person name="Farina A."/>
            <person name="Faro S."/>
            <person name="Ferguson D."/>
            <person name="Fisher S."/>
            <person name="Foley C.D."/>
            <person name="Franke A."/>
            <person name="Friedrich D."/>
            <person name="Gadbois L."/>
            <person name="Gearin G."/>
            <person name="Gearin C.R."/>
            <person name="Giannoukos G."/>
            <person name="Goode T."/>
            <person name="Graham J."/>
            <person name="Grandbois E."/>
            <person name="Grewal S."/>
            <person name="Gyaltsen K."/>
            <person name="Hafez N."/>
            <person name="Hagos B."/>
            <person name="Hall J."/>
            <person name="Henson C."/>
            <person name="Hollinger A."/>
            <person name="Honan T."/>
            <person name="Huard M.D."/>
            <person name="Hughes L."/>
            <person name="Hurhula B."/>
            <person name="Husby M.E."/>
            <person name="Kamat A."/>
            <person name="Kanga B."/>
            <person name="Kashin S."/>
            <person name="Khazanovich D."/>
            <person name="Kisner P."/>
            <person name="Lance K."/>
            <person name="Lara M."/>
            <person name="Lee W."/>
            <person name="Lennon N."/>
            <person name="Letendre F."/>
            <person name="LeVine R."/>
            <person name="Lipovsky A."/>
            <person name="Liu X."/>
            <person name="Liu J."/>
            <person name="Liu S."/>
            <person name="Lokyitsang T."/>
            <person name="Lokyitsang Y."/>
            <person name="Lubonja R."/>
            <person name="Lui A."/>
            <person name="MacDonald P."/>
            <person name="Magnisalis V."/>
            <person name="Maru K."/>
            <person name="Matthews C."/>
            <person name="McCusker W."/>
            <person name="McDonough S."/>
            <person name="Mehta T."/>
            <person name="Meldrim J."/>
            <person name="Meneus L."/>
            <person name="Mihai O."/>
            <person name="Mihalev A."/>
            <person name="Mihova T."/>
            <person name="Mittelman R."/>
            <person name="Mlenga V."/>
            <person name="Montmayeur A."/>
            <person name="Mulrain L."/>
            <person name="Navidi A."/>
            <person name="Naylor J."/>
            <person name="Negash T."/>
            <person name="Nguyen T."/>
            <person name="Nguyen N."/>
            <person name="Nicol R."/>
            <person name="Norbu C."/>
            <person name="Norbu N."/>
            <person name="Novod N."/>
            <person name="O'Neill B."/>
            <person name="Osman S."/>
            <person name="Markiewicz E."/>
            <person name="Oyono O.L."/>
            <person name="Patti C."/>
            <person name="Phunkhang P."/>
            <person name="Pierre F."/>
            <person name="Priest M."/>
            <person name="Raghuraman S."/>
            <person name="Rege F."/>
            <person name="Reyes R."/>
            <person name="Rise C."/>
            <person name="Rogov P."/>
            <person name="Ross K."/>
            <person name="Ryan E."/>
            <person name="Settipalli S."/>
            <person name="Shea T."/>
            <person name="Sherpa N."/>
            <person name="Shi L."/>
            <person name="Shih D."/>
            <person name="Sparrow T."/>
            <person name="Spaulding J."/>
            <person name="Stalker J."/>
            <person name="Stange-Thomann N."/>
            <person name="Stavropoulos S."/>
            <person name="Stone C."/>
            <person name="Strader C."/>
            <person name="Tesfaye S."/>
            <person name="Thomson T."/>
            <person name="Thoulutsang Y."/>
            <person name="Thoulutsang D."/>
            <person name="Topham K."/>
            <person name="Topping I."/>
            <person name="Tsamla T."/>
            <person name="Vassiliev H."/>
            <person name="Vo A."/>
            <person name="Wangchuk T."/>
            <person name="Wangdi T."/>
            <person name="Weiand M."/>
            <person name="Wilkinson J."/>
            <person name="Wilson A."/>
            <person name="Yadav S."/>
            <person name="Young G."/>
            <person name="Yu Q."/>
            <person name="Zembek L."/>
            <person name="Zhong D."/>
            <person name="Zimmer A."/>
            <person name="Zwirko Z."/>
            <person name="Jaffe D.B."/>
            <person name="Alvarez P."/>
            <person name="Brockman W."/>
            <person name="Butler J."/>
            <person name="Chin C."/>
            <person name="Gnerre S."/>
            <person name="Grabherr M."/>
            <person name="Kleber M."/>
            <person name="Mauceli E."/>
            <person name="MacCallum I."/>
        </authorList>
    </citation>
    <scope>NUCLEOTIDE SEQUENCE [LARGE SCALE GENOMIC DNA]</scope>
    <source>
        <strain evidence="4">Tucson 15010-1051.87</strain>
    </source>
</reference>
<organism evidence="3 4">
    <name type="scientific">Drosophila virilis</name>
    <name type="common">Fruit fly</name>
    <dbReference type="NCBI Taxonomy" id="7244"/>
    <lineage>
        <taxon>Eukaryota</taxon>
        <taxon>Metazoa</taxon>
        <taxon>Ecdysozoa</taxon>
        <taxon>Arthropoda</taxon>
        <taxon>Hexapoda</taxon>
        <taxon>Insecta</taxon>
        <taxon>Pterygota</taxon>
        <taxon>Neoptera</taxon>
        <taxon>Endopterygota</taxon>
        <taxon>Diptera</taxon>
        <taxon>Brachycera</taxon>
        <taxon>Muscomorpha</taxon>
        <taxon>Ephydroidea</taxon>
        <taxon>Drosophilidae</taxon>
        <taxon>Drosophila</taxon>
    </lineage>
</organism>
<evidence type="ECO:0000256" key="1">
    <source>
        <dbReference type="ARBA" id="ARBA00008563"/>
    </source>
</evidence>
<dbReference type="OrthoDB" id="5994at2759"/>
<dbReference type="GO" id="GO:0003735">
    <property type="term" value="F:structural constituent of ribosome"/>
    <property type="evidence" value="ECO:0007669"/>
    <property type="project" value="TreeGrafter"/>
</dbReference>
<dbReference type="PANTHER" id="PTHR21349">
    <property type="entry name" value="50S RIBOSOMAL PROTEIN L21"/>
    <property type="match status" value="1"/>
</dbReference>
<dbReference type="InterPro" id="IPR028909">
    <property type="entry name" value="bL21-like"/>
</dbReference>
<dbReference type="STRING" id="7244.A0A0Q9WWG8"/>
<dbReference type="InterPro" id="IPR036164">
    <property type="entry name" value="bL21-like_sf"/>
</dbReference>
<evidence type="ECO:0000256" key="2">
    <source>
        <dbReference type="ARBA" id="ARBA00044129"/>
    </source>
</evidence>
<gene>
    <name evidence="3" type="primary">Dvir\GJ25590</name>
    <name evidence="3" type="ORF">Dvir_GJ25590</name>
</gene>
<evidence type="ECO:0000313" key="4">
    <source>
        <dbReference type="Proteomes" id="UP000008792"/>
    </source>
</evidence>
<dbReference type="Pfam" id="PF00829">
    <property type="entry name" value="Ribosomal_L21p"/>
    <property type="match status" value="1"/>
</dbReference>
<dbReference type="SUPFAM" id="SSF141091">
    <property type="entry name" value="L21p-like"/>
    <property type="match status" value="1"/>
</dbReference>
<name>A0A0Q9WWG8_DROVI</name>
<protein>
    <recommendedName>
        <fullName evidence="2">Large ribosomal subunit protein bL21m</fullName>
    </recommendedName>
</protein>
<dbReference type="EMBL" id="CH940647">
    <property type="protein sequence ID" value="KRF84661.1"/>
    <property type="molecule type" value="Genomic_DNA"/>
</dbReference>
<dbReference type="PANTHER" id="PTHR21349:SF0">
    <property type="entry name" value="LARGE RIBOSOMAL SUBUNIT PROTEIN BL21M"/>
    <property type="match status" value="1"/>
</dbReference>
<sequence>MHVYMQESEQQRACQTICERINQQVARAELGRLFAVVHLCGKLFRITPGDIILVEGYWPPTIGDEISLDKVLLAVD</sequence>
<dbReference type="GO" id="GO:0005762">
    <property type="term" value="C:mitochondrial large ribosomal subunit"/>
    <property type="evidence" value="ECO:0007669"/>
    <property type="project" value="TreeGrafter"/>
</dbReference>
<keyword evidence="4" id="KW-1185">Reference proteome</keyword>
<accession>A0A0Q9WWG8</accession>
<evidence type="ECO:0000313" key="3">
    <source>
        <dbReference type="EMBL" id="KRF84661.1"/>
    </source>
</evidence>